<evidence type="ECO:0000256" key="4">
    <source>
        <dbReference type="ARBA" id="ARBA00023157"/>
    </source>
</evidence>
<dbReference type="InterPro" id="IPR050553">
    <property type="entry name" value="Thioredoxin_ResA/DsbE_sf"/>
</dbReference>
<keyword evidence="9" id="KW-1185">Reference proteome</keyword>
<dbReference type="PANTHER" id="PTHR42852">
    <property type="entry name" value="THIOL:DISULFIDE INTERCHANGE PROTEIN DSBE"/>
    <property type="match status" value="1"/>
</dbReference>
<dbReference type="EMBL" id="QYAC01000007">
    <property type="protein sequence ID" value="MBL3680366.1"/>
    <property type="molecule type" value="Genomic_DNA"/>
</dbReference>
<dbReference type="PANTHER" id="PTHR42852:SF6">
    <property type="entry name" value="THIOL:DISULFIDE INTERCHANGE PROTEIN DSBE"/>
    <property type="match status" value="1"/>
</dbReference>
<dbReference type="PROSITE" id="PS00194">
    <property type="entry name" value="THIOREDOXIN_1"/>
    <property type="match status" value="1"/>
</dbReference>
<dbReference type="InterPro" id="IPR000866">
    <property type="entry name" value="AhpC/TSA"/>
</dbReference>
<dbReference type="PROSITE" id="PS51352">
    <property type="entry name" value="THIOREDOXIN_2"/>
    <property type="match status" value="1"/>
</dbReference>
<dbReference type="InterPro" id="IPR036249">
    <property type="entry name" value="Thioredoxin-like_sf"/>
</dbReference>
<feature type="domain" description="Thioredoxin" evidence="7">
    <location>
        <begin position="52"/>
        <end position="203"/>
    </location>
</feature>
<evidence type="ECO:0000259" key="7">
    <source>
        <dbReference type="PROSITE" id="PS51352"/>
    </source>
</evidence>
<protein>
    <submittedName>
        <fullName evidence="8">TlpA family protein disulfide reductase</fullName>
    </submittedName>
</protein>
<feature type="signal peptide" evidence="6">
    <location>
        <begin position="1"/>
        <end position="22"/>
    </location>
</feature>
<keyword evidence="6" id="KW-0732">Signal</keyword>
<dbReference type="RefSeq" id="WP_202345624.1">
    <property type="nucleotide sequence ID" value="NZ_BAAAPI010000012.1"/>
</dbReference>
<dbReference type="Pfam" id="PF00578">
    <property type="entry name" value="AhpC-TSA"/>
    <property type="match status" value="1"/>
</dbReference>
<accession>A0ABS1SIH0</accession>
<dbReference type="Proteomes" id="UP001645859">
    <property type="component" value="Unassembled WGS sequence"/>
</dbReference>
<gene>
    <name evidence="8" type="ORF">D3230_13865</name>
</gene>
<keyword evidence="4" id="KW-1015">Disulfide bond</keyword>
<dbReference type="SUPFAM" id="SSF52833">
    <property type="entry name" value="Thioredoxin-like"/>
    <property type="match status" value="1"/>
</dbReference>
<sequence length="220" mass="22921">MTLRRIGAAVALGLAAALTLSACSGGGQDLSKQWEEASDKGYISGDGTSASFPEGERTDPVQFTGEVEDGSTLSSADILGKVTVVNFWYAGCAPCRAEAPDLVSAYDEFAGEHVAFLGINTRDQVAQAQQFAEEFGIEYPSIMDVAGGRSVQRAFAGQVPLNAVPTTLILDTEGRVAHRVLGQLAGASQLPTLIRETLAETGVEVPRKADAADGANESAE</sequence>
<evidence type="ECO:0000313" key="9">
    <source>
        <dbReference type="Proteomes" id="UP001645859"/>
    </source>
</evidence>
<dbReference type="PROSITE" id="PS51257">
    <property type="entry name" value="PROKAR_LIPOPROTEIN"/>
    <property type="match status" value="1"/>
</dbReference>
<comment type="subcellular location">
    <subcellularLocation>
        <location evidence="1">Cell envelope</location>
    </subcellularLocation>
</comment>
<evidence type="ECO:0000256" key="1">
    <source>
        <dbReference type="ARBA" id="ARBA00004196"/>
    </source>
</evidence>
<evidence type="ECO:0000256" key="6">
    <source>
        <dbReference type="SAM" id="SignalP"/>
    </source>
</evidence>
<keyword evidence="2" id="KW-0201">Cytochrome c-type biogenesis</keyword>
<name>A0ABS1SIH0_9MICO</name>
<evidence type="ECO:0000256" key="3">
    <source>
        <dbReference type="ARBA" id="ARBA00022968"/>
    </source>
</evidence>
<keyword evidence="3" id="KW-0812">Transmembrane</keyword>
<dbReference type="InterPro" id="IPR017937">
    <property type="entry name" value="Thioredoxin_CS"/>
</dbReference>
<reference evidence="8 9" key="1">
    <citation type="submission" date="2018-09" db="EMBL/GenBank/DDBJ databases">
        <title>Comparative genomics of Leucobacter spp.</title>
        <authorList>
            <person name="Reis A.C."/>
            <person name="Kolvenbach B.A."/>
            <person name="Corvini P.F.X."/>
            <person name="Nunes O.C."/>
        </authorList>
    </citation>
    <scope>NUCLEOTIDE SEQUENCE [LARGE SCALE GENOMIC DNA]</scope>
    <source>
        <strain evidence="8 9">TAN 31504</strain>
    </source>
</reference>
<dbReference type="InterPro" id="IPR013766">
    <property type="entry name" value="Thioredoxin_domain"/>
</dbReference>
<dbReference type="CDD" id="cd02966">
    <property type="entry name" value="TlpA_like_family"/>
    <property type="match status" value="1"/>
</dbReference>
<keyword evidence="3" id="KW-0735">Signal-anchor</keyword>
<evidence type="ECO:0000256" key="2">
    <source>
        <dbReference type="ARBA" id="ARBA00022748"/>
    </source>
</evidence>
<feature type="chain" id="PRO_5045879293" evidence="6">
    <location>
        <begin position="23"/>
        <end position="220"/>
    </location>
</feature>
<keyword evidence="5" id="KW-0676">Redox-active center</keyword>
<evidence type="ECO:0000313" key="8">
    <source>
        <dbReference type="EMBL" id="MBL3680366.1"/>
    </source>
</evidence>
<proteinExistence type="predicted"/>
<evidence type="ECO:0000256" key="5">
    <source>
        <dbReference type="ARBA" id="ARBA00023284"/>
    </source>
</evidence>
<dbReference type="Gene3D" id="3.40.30.10">
    <property type="entry name" value="Glutaredoxin"/>
    <property type="match status" value="1"/>
</dbReference>
<comment type="caution">
    <text evidence="8">The sequence shown here is derived from an EMBL/GenBank/DDBJ whole genome shotgun (WGS) entry which is preliminary data.</text>
</comment>
<organism evidence="8 9">
    <name type="scientific">Leucobacter chromiireducens subsp. solipictus</name>
    <dbReference type="NCBI Taxonomy" id="398235"/>
    <lineage>
        <taxon>Bacteria</taxon>
        <taxon>Bacillati</taxon>
        <taxon>Actinomycetota</taxon>
        <taxon>Actinomycetes</taxon>
        <taxon>Micrococcales</taxon>
        <taxon>Microbacteriaceae</taxon>
        <taxon>Leucobacter</taxon>
    </lineage>
</organism>